<keyword evidence="13" id="KW-0961">Cell wall biogenesis/degradation</keyword>
<evidence type="ECO:0000313" key="16">
    <source>
        <dbReference type="EMBL" id="TQM75150.1"/>
    </source>
</evidence>
<feature type="domain" description="Penicillin-binding protein transpeptidase" evidence="14">
    <location>
        <begin position="267"/>
        <end position="585"/>
    </location>
</feature>
<keyword evidence="6" id="KW-0645">Protease</keyword>
<comment type="subcellular location">
    <subcellularLocation>
        <location evidence="2">Cell membrane</location>
    </subcellularLocation>
    <subcellularLocation>
        <location evidence="1">Membrane</location>
        <topology evidence="1">Single-pass membrane protein</topology>
    </subcellularLocation>
</comment>
<keyword evidence="11" id="KW-1133">Transmembrane helix</keyword>
<name>A0A543IX54_9ACTN</name>
<accession>A0A543IX54</accession>
<dbReference type="AlphaFoldDB" id="A0A543IX54"/>
<dbReference type="SUPFAM" id="SSF56601">
    <property type="entry name" value="beta-lactamase/transpeptidase-like"/>
    <property type="match status" value="1"/>
</dbReference>
<dbReference type="OrthoDB" id="9766847at2"/>
<evidence type="ECO:0000256" key="2">
    <source>
        <dbReference type="ARBA" id="ARBA00004236"/>
    </source>
</evidence>
<evidence type="ECO:0000256" key="12">
    <source>
        <dbReference type="ARBA" id="ARBA00023136"/>
    </source>
</evidence>
<dbReference type="GO" id="GO:0071972">
    <property type="term" value="F:peptidoglycan L,D-transpeptidase activity"/>
    <property type="evidence" value="ECO:0007669"/>
    <property type="project" value="TreeGrafter"/>
</dbReference>
<dbReference type="Proteomes" id="UP000319213">
    <property type="component" value="Unassembled WGS sequence"/>
</dbReference>
<evidence type="ECO:0000256" key="3">
    <source>
        <dbReference type="ARBA" id="ARBA00007171"/>
    </source>
</evidence>
<protein>
    <submittedName>
        <fullName evidence="16">Penicillin-binding protein 2</fullName>
    </submittedName>
</protein>
<dbReference type="PANTHER" id="PTHR30627:SF2">
    <property type="entry name" value="PEPTIDOGLYCAN D,D-TRANSPEPTIDASE MRDA"/>
    <property type="match status" value="1"/>
</dbReference>
<reference evidence="16 17" key="1">
    <citation type="submission" date="2019-06" db="EMBL/GenBank/DDBJ databases">
        <title>Sequencing the genomes of 1000 actinobacteria strains.</title>
        <authorList>
            <person name="Klenk H.-P."/>
        </authorList>
    </citation>
    <scope>NUCLEOTIDE SEQUENCE [LARGE SCALE GENOMIC DNA]</scope>
    <source>
        <strain evidence="16 17">DSM 43186</strain>
    </source>
</reference>
<keyword evidence="9" id="KW-0133">Cell shape</keyword>
<dbReference type="InterPro" id="IPR036138">
    <property type="entry name" value="PBP_dimer_sf"/>
</dbReference>
<dbReference type="InterPro" id="IPR012338">
    <property type="entry name" value="Beta-lactam/transpept-like"/>
</dbReference>
<evidence type="ECO:0000256" key="13">
    <source>
        <dbReference type="ARBA" id="ARBA00023316"/>
    </source>
</evidence>
<dbReference type="GO" id="GO:0006508">
    <property type="term" value="P:proteolysis"/>
    <property type="evidence" value="ECO:0007669"/>
    <property type="project" value="UniProtKB-KW"/>
</dbReference>
<keyword evidence="7" id="KW-0812">Transmembrane</keyword>
<proteinExistence type="inferred from homology"/>
<keyword evidence="5" id="KW-0997">Cell inner membrane</keyword>
<dbReference type="Gene3D" id="3.90.1310.10">
    <property type="entry name" value="Penicillin-binding protein 2a (Domain 2)"/>
    <property type="match status" value="1"/>
</dbReference>
<gene>
    <name evidence="16" type="ORF">FHX40_1849</name>
</gene>
<dbReference type="InterPro" id="IPR017790">
    <property type="entry name" value="Penicillin-binding_protein_2"/>
</dbReference>
<dbReference type="SUPFAM" id="SSF56519">
    <property type="entry name" value="Penicillin binding protein dimerisation domain"/>
    <property type="match status" value="1"/>
</dbReference>
<dbReference type="Pfam" id="PF00905">
    <property type="entry name" value="Transpeptidase"/>
    <property type="match status" value="1"/>
</dbReference>
<comment type="similarity">
    <text evidence="3">Belongs to the transpeptidase family.</text>
</comment>
<keyword evidence="8" id="KW-0378">Hydrolase</keyword>
<evidence type="ECO:0000256" key="5">
    <source>
        <dbReference type="ARBA" id="ARBA00022519"/>
    </source>
</evidence>
<evidence type="ECO:0000256" key="7">
    <source>
        <dbReference type="ARBA" id="ARBA00022692"/>
    </source>
</evidence>
<evidence type="ECO:0000259" key="14">
    <source>
        <dbReference type="Pfam" id="PF00905"/>
    </source>
</evidence>
<dbReference type="GO" id="GO:0009252">
    <property type="term" value="P:peptidoglycan biosynthetic process"/>
    <property type="evidence" value="ECO:0007669"/>
    <property type="project" value="UniProtKB-KW"/>
</dbReference>
<dbReference type="GO" id="GO:0008360">
    <property type="term" value="P:regulation of cell shape"/>
    <property type="evidence" value="ECO:0007669"/>
    <property type="project" value="UniProtKB-KW"/>
</dbReference>
<dbReference type="InterPro" id="IPR005311">
    <property type="entry name" value="PBP_dimer"/>
</dbReference>
<dbReference type="GO" id="GO:0005886">
    <property type="term" value="C:plasma membrane"/>
    <property type="evidence" value="ECO:0007669"/>
    <property type="project" value="UniProtKB-SubCell"/>
</dbReference>
<dbReference type="InterPro" id="IPR001460">
    <property type="entry name" value="PCN-bd_Tpept"/>
</dbReference>
<dbReference type="Gene3D" id="3.40.710.10">
    <property type="entry name" value="DD-peptidase/beta-lactamase superfamily"/>
    <property type="match status" value="1"/>
</dbReference>
<evidence type="ECO:0000256" key="6">
    <source>
        <dbReference type="ARBA" id="ARBA00022670"/>
    </source>
</evidence>
<evidence type="ECO:0000259" key="15">
    <source>
        <dbReference type="Pfam" id="PF03717"/>
    </source>
</evidence>
<keyword evidence="4" id="KW-1003">Cell membrane</keyword>
<evidence type="ECO:0000313" key="17">
    <source>
        <dbReference type="Proteomes" id="UP000319213"/>
    </source>
</evidence>
<keyword evidence="17" id="KW-1185">Reference proteome</keyword>
<evidence type="ECO:0000256" key="8">
    <source>
        <dbReference type="ARBA" id="ARBA00022801"/>
    </source>
</evidence>
<evidence type="ECO:0000256" key="1">
    <source>
        <dbReference type="ARBA" id="ARBA00004167"/>
    </source>
</evidence>
<comment type="caution">
    <text evidence="16">The sequence shown here is derived from an EMBL/GenBank/DDBJ whole genome shotgun (WGS) entry which is preliminary data.</text>
</comment>
<evidence type="ECO:0000256" key="9">
    <source>
        <dbReference type="ARBA" id="ARBA00022960"/>
    </source>
</evidence>
<keyword evidence="10" id="KW-0573">Peptidoglycan synthesis</keyword>
<organism evidence="16 17">
    <name type="scientific">Thermopolyspora flexuosa</name>
    <dbReference type="NCBI Taxonomy" id="103836"/>
    <lineage>
        <taxon>Bacteria</taxon>
        <taxon>Bacillati</taxon>
        <taxon>Actinomycetota</taxon>
        <taxon>Actinomycetes</taxon>
        <taxon>Streptosporangiales</taxon>
        <taxon>Streptosporangiaceae</taxon>
        <taxon>Thermopolyspora</taxon>
    </lineage>
</organism>
<dbReference type="Pfam" id="PF03717">
    <property type="entry name" value="PBP_dimer"/>
    <property type="match status" value="1"/>
</dbReference>
<dbReference type="PANTHER" id="PTHR30627">
    <property type="entry name" value="PEPTIDOGLYCAN D,D-TRANSPEPTIDASE"/>
    <property type="match status" value="1"/>
</dbReference>
<keyword evidence="12" id="KW-0472">Membrane</keyword>
<dbReference type="InterPro" id="IPR050515">
    <property type="entry name" value="Beta-lactam/transpept"/>
</dbReference>
<dbReference type="EMBL" id="VFPQ01000001">
    <property type="protein sequence ID" value="TQM75150.1"/>
    <property type="molecule type" value="Genomic_DNA"/>
</dbReference>
<dbReference type="GO" id="GO:0071555">
    <property type="term" value="P:cell wall organization"/>
    <property type="evidence" value="ECO:0007669"/>
    <property type="project" value="UniProtKB-KW"/>
</dbReference>
<evidence type="ECO:0000256" key="11">
    <source>
        <dbReference type="ARBA" id="ARBA00022989"/>
    </source>
</evidence>
<dbReference type="GO" id="GO:0009002">
    <property type="term" value="F:serine-type D-Ala-D-Ala carboxypeptidase activity"/>
    <property type="evidence" value="ECO:0007669"/>
    <property type="project" value="InterPro"/>
</dbReference>
<dbReference type="GO" id="GO:0008658">
    <property type="term" value="F:penicillin binding"/>
    <property type="evidence" value="ECO:0007669"/>
    <property type="project" value="InterPro"/>
</dbReference>
<evidence type="ECO:0000256" key="4">
    <source>
        <dbReference type="ARBA" id="ARBA00022475"/>
    </source>
</evidence>
<evidence type="ECO:0000256" key="10">
    <source>
        <dbReference type="ARBA" id="ARBA00022984"/>
    </source>
</evidence>
<feature type="domain" description="Penicillin-binding protein dimerisation" evidence="15">
    <location>
        <begin position="48"/>
        <end position="222"/>
    </location>
</feature>
<dbReference type="NCBIfam" id="TIGR03423">
    <property type="entry name" value="pbp2_mrdA"/>
    <property type="match status" value="1"/>
</dbReference>
<sequence>MRSRIILVHVLVTCMFFVLVGRLWQVQVVDGERYARAATADHERHVVVPAVRGRIVDSRGRPLVRNRTATTVSIDRTILTRLPDGGREVLDRLARLLGMEREEIERRIRPCDGPARKDCWAGSPYEPIPVKDAVDERIAFQITERPDRYPGVVADLRPVRDYPNGELAAHVLGYVAPDDRSPTSRSPVGRDGLEAVYDSDLRGVPGERRLVVDSAGRVVRVLSERPATPGATLVTSIDSRIQKATERALKRAVERARKRGLPADQAAAVVMESRTGRITALAALPTYDPTVWVGGISPKDYARLTDPKQGSPLLSRAVAGQWAPASTWKVTSVAAAVSAGRPVNGVYGCPGSYRVGDRPFRNFGGIGYGMITLRRALEVSCDTIFYRFAHEMWLETARKKNGVHPMVRTARAFGFGRPTGVDLPGEAAGYLPKGDWDLPGYAANFSIGQGEVLVTPLQLARAYAAIANGGTLYSPRIGKKVVAADGTTVRRIKPPVAGRLPVDRRTLQVIRQGLADVTRSGTAAGAFAGYPLDKHPISGKTGTAEVVGKRDTSWFASFDKKYTVVVMVAQGGTGGETAAPAAREIWSAIHGVKDEVKKTR</sequence>